<evidence type="ECO:0000256" key="10">
    <source>
        <dbReference type="ARBA" id="ARBA00023251"/>
    </source>
</evidence>
<keyword evidence="8 14" id="KW-1133">Transmembrane helix</keyword>
<dbReference type="NCBIfam" id="NF001390">
    <property type="entry name" value="PRK00281.1-4"/>
    <property type="match status" value="1"/>
</dbReference>
<feature type="transmembrane region" description="Helical" evidence="14">
    <location>
        <begin position="183"/>
        <end position="205"/>
    </location>
</feature>
<dbReference type="InterPro" id="IPR003824">
    <property type="entry name" value="UppP"/>
</dbReference>
<comment type="subcellular location">
    <subcellularLocation>
        <location evidence="1 14">Cell membrane</location>
        <topology evidence="1 14">Multi-pass membrane protein</topology>
    </subcellularLocation>
</comment>
<dbReference type="NCBIfam" id="TIGR00753">
    <property type="entry name" value="undec_PP_bacA"/>
    <property type="match status" value="1"/>
</dbReference>
<organism evidence="15 16">
    <name type="scientific">Haliovirga abyssi</name>
    <dbReference type="NCBI Taxonomy" id="2996794"/>
    <lineage>
        <taxon>Bacteria</taxon>
        <taxon>Fusobacteriati</taxon>
        <taxon>Fusobacteriota</taxon>
        <taxon>Fusobacteriia</taxon>
        <taxon>Fusobacteriales</taxon>
        <taxon>Haliovirgaceae</taxon>
        <taxon>Haliovirga</taxon>
    </lineage>
</organism>
<evidence type="ECO:0000256" key="3">
    <source>
        <dbReference type="ARBA" id="ARBA00012374"/>
    </source>
</evidence>
<feature type="transmembrane region" description="Helical" evidence="14">
    <location>
        <begin position="82"/>
        <end position="99"/>
    </location>
</feature>
<dbReference type="EMBL" id="AP027059">
    <property type="protein sequence ID" value="BDU49847.1"/>
    <property type="molecule type" value="Genomic_DNA"/>
</dbReference>
<reference evidence="15 16" key="1">
    <citation type="submission" date="2022-11" db="EMBL/GenBank/DDBJ databases">
        <title>Haliovirga abyssi gen. nov., sp. nov., a mesophilic fermentative bacterium isolated from the Iheya North hydrothermal field and the proposal of Haliovirgaceae fam. nov.</title>
        <authorList>
            <person name="Miyazaki U."/>
            <person name="Tame A."/>
            <person name="Miyazaki J."/>
            <person name="Takai K."/>
            <person name="Sawayama S."/>
            <person name="Kitajima M."/>
            <person name="Okamoto A."/>
            <person name="Nakagawa S."/>
        </authorList>
    </citation>
    <scope>NUCLEOTIDE SEQUENCE [LARGE SCALE GENOMIC DNA]</scope>
    <source>
        <strain evidence="15 16">IC12</strain>
    </source>
</reference>
<evidence type="ECO:0000256" key="12">
    <source>
        <dbReference type="ARBA" id="ARBA00032932"/>
    </source>
</evidence>
<feature type="transmembrane region" description="Helical" evidence="14">
    <location>
        <begin position="111"/>
        <end position="129"/>
    </location>
</feature>
<name>A0AAU9DC33_9FUSO</name>
<dbReference type="GO" id="GO:0005886">
    <property type="term" value="C:plasma membrane"/>
    <property type="evidence" value="ECO:0007669"/>
    <property type="project" value="UniProtKB-SubCell"/>
</dbReference>
<keyword evidence="6 14" id="KW-0812">Transmembrane</keyword>
<dbReference type="PANTHER" id="PTHR30622:SF3">
    <property type="entry name" value="UNDECAPRENYL-DIPHOSPHATASE"/>
    <property type="match status" value="1"/>
</dbReference>
<gene>
    <name evidence="15" type="primary">uppP1</name>
    <name evidence="14" type="synonym">uppP</name>
    <name evidence="15" type="ORF">HLVA_04160</name>
</gene>
<evidence type="ECO:0000256" key="7">
    <source>
        <dbReference type="ARBA" id="ARBA00022801"/>
    </source>
</evidence>
<feature type="transmembrane region" description="Helical" evidence="14">
    <location>
        <begin position="141"/>
        <end position="163"/>
    </location>
</feature>
<evidence type="ECO:0000256" key="11">
    <source>
        <dbReference type="ARBA" id="ARBA00032707"/>
    </source>
</evidence>
<keyword evidence="14" id="KW-0573">Peptidoglycan synthesis</keyword>
<keyword evidence="5 14" id="KW-1003">Cell membrane</keyword>
<keyword evidence="10 14" id="KW-0046">Antibiotic resistance</keyword>
<dbReference type="NCBIfam" id="NF001389">
    <property type="entry name" value="PRK00281.1-2"/>
    <property type="match status" value="1"/>
</dbReference>
<comment type="miscellaneous">
    <text evidence="14">Bacitracin is thought to be involved in the inhibition of peptidoglycan synthesis by sequestering undecaprenyl diphosphate, thereby reducing the pool of lipid carrier available.</text>
</comment>
<dbReference type="KEGG" id="haby:HLVA_04160"/>
<dbReference type="GO" id="GO:0009252">
    <property type="term" value="P:peptidoglycan biosynthetic process"/>
    <property type="evidence" value="ECO:0007669"/>
    <property type="project" value="UniProtKB-KW"/>
</dbReference>
<comment type="catalytic activity">
    <reaction evidence="13 14">
        <text>di-trans,octa-cis-undecaprenyl diphosphate + H2O = di-trans,octa-cis-undecaprenyl phosphate + phosphate + H(+)</text>
        <dbReference type="Rhea" id="RHEA:28094"/>
        <dbReference type="ChEBI" id="CHEBI:15377"/>
        <dbReference type="ChEBI" id="CHEBI:15378"/>
        <dbReference type="ChEBI" id="CHEBI:43474"/>
        <dbReference type="ChEBI" id="CHEBI:58405"/>
        <dbReference type="ChEBI" id="CHEBI:60392"/>
        <dbReference type="EC" id="3.6.1.27"/>
    </reaction>
</comment>
<keyword evidence="16" id="KW-1185">Reference proteome</keyword>
<protein>
    <recommendedName>
        <fullName evidence="4 14">Undecaprenyl-diphosphatase</fullName>
        <ecNumber evidence="3 14">3.6.1.27</ecNumber>
    </recommendedName>
    <alternativeName>
        <fullName evidence="12 14">Bacitracin resistance protein</fullName>
    </alternativeName>
    <alternativeName>
        <fullName evidence="11 14">Undecaprenyl pyrophosphate phosphatase</fullName>
    </alternativeName>
</protein>
<dbReference type="Proteomes" id="UP001321582">
    <property type="component" value="Chromosome"/>
</dbReference>
<accession>A0AAU9DC33</accession>
<keyword evidence="7 14" id="KW-0378">Hydrolase</keyword>
<evidence type="ECO:0000313" key="16">
    <source>
        <dbReference type="Proteomes" id="UP001321582"/>
    </source>
</evidence>
<dbReference type="Pfam" id="PF02673">
    <property type="entry name" value="BacA"/>
    <property type="match status" value="1"/>
</dbReference>
<dbReference type="GO" id="GO:0046677">
    <property type="term" value="P:response to antibiotic"/>
    <property type="evidence" value="ECO:0007669"/>
    <property type="project" value="UniProtKB-UniRule"/>
</dbReference>
<dbReference type="AlphaFoldDB" id="A0AAU9DC33"/>
<evidence type="ECO:0000256" key="8">
    <source>
        <dbReference type="ARBA" id="ARBA00022989"/>
    </source>
</evidence>
<dbReference type="NCBIfam" id="NF001391">
    <property type="entry name" value="PRK00281.1-5"/>
    <property type="match status" value="1"/>
</dbReference>
<keyword evidence="14" id="KW-0133">Cell shape</keyword>
<feature type="transmembrane region" description="Helical" evidence="14">
    <location>
        <begin position="217"/>
        <end position="237"/>
    </location>
</feature>
<dbReference type="HAMAP" id="MF_01006">
    <property type="entry name" value="Undec_diphosphatase"/>
    <property type="match status" value="1"/>
</dbReference>
<comment type="function">
    <text evidence="14">Catalyzes the dephosphorylation of undecaprenyl diphosphate (UPP). Confers resistance to bacitracin.</text>
</comment>
<dbReference type="GO" id="GO:0050380">
    <property type="term" value="F:undecaprenyl-diphosphatase activity"/>
    <property type="evidence" value="ECO:0007669"/>
    <property type="project" value="UniProtKB-UniRule"/>
</dbReference>
<comment type="similarity">
    <text evidence="2 14">Belongs to the UppP family.</text>
</comment>
<evidence type="ECO:0000256" key="1">
    <source>
        <dbReference type="ARBA" id="ARBA00004651"/>
    </source>
</evidence>
<evidence type="ECO:0000256" key="13">
    <source>
        <dbReference type="ARBA" id="ARBA00047594"/>
    </source>
</evidence>
<evidence type="ECO:0000256" key="14">
    <source>
        <dbReference type="HAMAP-Rule" id="MF_01006"/>
    </source>
</evidence>
<dbReference type="GO" id="GO:0008360">
    <property type="term" value="P:regulation of cell shape"/>
    <property type="evidence" value="ECO:0007669"/>
    <property type="project" value="UniProtKB-KW"/>
</dbReference>
<dbReference type="GO" id="GO:0071555">
    <property type="term" value="P:cell wall organization"/>
    <property type="evidence" value="ECO:0007669"/>
    <property type="project" value="UniProtKB-KW"/>
</dbReference>
<dbReference type="EC" id="3.6.1.27" evidence="3 14"/>
<keyword evidence="9 14" id="KW-0472">Membrane</keyword>
<evidence type="ECO:0000256" key="5">
    <source>
        <dbReference type="ARBA" id="ARBA00022475"/>
    </source>
</evidence>
<feature type="transmembrane region" description="Helical" evidence="14">
    <location>
        <begin position="41"/>
        <end position="62"/>
    </location>
</feature>
<dbReference type="RefSeq" id="WP_307904789.1">
    <property type="nucleotide sequence ID" value="NZ_AP027059.1"/>
</dbReference>
<evidence type="ECO:0000256" key="9">
    <source>
        <dbReference type="ARBA" id="ARBA00023136"/>
    </source>
</evidence>
<evidence type="ECO:0000256" key="2">
    <source>
        <dbReference type="ARBA" id="ARBA00010621"/>
    </source>
</evidence>
<dbReference type="PANTHER" id="PTHR30622">
    <property type="entry name" value="UNDECAPRENYL-DIPHOSPHATASE"/>
    <property type="match status" value="1"/>
</dbReference>
<evidence type="ECO:0000256" key="6">
    <source>
        <dbReference type="ARBA" id="ARBA00022692"/>
    </source>
</evidence>
<sequence>MIFKAVLLGLVEGITEFLPVSSTGHMIIVDNFLKLSKNMEFTNAFEIIIQLGAILSVIVYFWKELWPFSGSDEEKKDKWIMWSKVVVAVLPAVVLGLKFDKLIESKLFNAKVVATMLILYGIILIVLEIKNSKKKSFKINSIKEMGFVTAIGIGFFQCLAMVPGTSRSAATIIGGMLLGLNRAIAAEFSFFLAIPTMFGATLLKIVKSGVNFTSSEWGIIGVGFVVSFIVALIVIRWFMDYIKNKDFKIFGYYRIILGIIVLLVLKK</sequence>
<keyword evidence="14" id="KW-0961">Cell wall biogenesis/degradation</keyword>
<evidence type="ECO:0000256" key="4">
    <source>
        <dbReference type="ARBA" id="ARBA00021581"/>
    </source>
</evidence>
<proteinExistence type="inferred from homology"/>
<evidence type="ECO:0000313" key="15">
    <source>
        <dbReference type="EMBL" id="BDU49847.1"/>
    </source>
</evidence>
<feature type="transmembrane region" description="Helical" evidence="14">
    <location>
        <begin position="249"/>
        <end position="265"/>
    </location>
</feature>